<keyword evidence="1" id="KW-0472">Membrane</keyword>
<sequence length="390" mass="45982">MTIIFWFFEVILIGGYGIWFFSLSVQFRTRYGDPEKFWCEECLKWLAEKCFRWNKQEKCIFQIEMIALMVKQKSYPLAKYIILFLALAFGFSSCATILNGRKERVDIITPVPARAVVGQDTFHFSDSRIRLRVDRSEQPLVVKLLAGDFANEYHVFSRNSFAYWLNLYANYGLGMIVDFNSPRRYSYPRRVYLNPLDGRSNYTLWQPPLHDQEFTFRIEIPYINLFHLRPDFEPNIRASGGFWGLAIGLDYYHQPQQFLSLNLGAQTNFIVPVPAVVDIQQEYEVMRSESVSFTNNHWLGRFTVGYGLSFSNYTWEFRSPAFGSPIPPTRRPAERATLAIGLEMPVHFYTGDHFYFKFLYRPSFWRFSRIRPVGYEHLVSLGFGWDIFFR</sequence>
<comment type="caution">
    <text evidence="2">The sequence shown here is derived from an EMBL/GenBank/DDBJ whole genome shotgun (WGS) entry which is preliminary data.</text>
</comment>
<organism evidence="2 3">
    <name type="scientific">Flavilitoribacter nigricans (strain ATCC 23147 / DSM 23189 / NBRC 102662 / NCIMB 1420 / SS-2)</name>
    <name type="common">Lewinella nigricans</name>
    <dbReference type="NCBI Taxonomy" id="1122177"/>
    <lineage>
        <taxon>Bacteria</taxon>
        <taxon>Pseudomonadati</taxon>
        <taxon>Bacteroidota</taxon>
        <taxon>Saprospiria</taxon>
        <taxon>Saprospirales</taxon>
        <taxon>Lewinellaceae</taxon>
        <taxon>Flavilitoribacter</taxon>
    </lineage>
</organism>
<reference evidence="2 3" key="1">
    <citation type="submission" date="2017-10" db="EMBL/GenBank/DDBJ databases">
        <title>The draft genome sequence of Lewinella nigricans NBRC 102662.</title>
        <authorList>
            <person name="Wang K."/>
        </authorList>
    </citation>
    <scope>NUCLEOTIDE SEQUENCE [LARGE SCALE GENOMIC DNA]</scope>
    <source>
        <strain evidence="2 3">NBRC 102662</strain>
    </source>
</reference>
<dbReference type="AlphaFoldDB" id="A0A2D0N9C7"/>
<dbReference type="Proteomes" id="UP000223913">
    <property type="component" value="Unassembled WGS sequence"/>
</dbReference>
<keyword evidence="3" id="KW-1185">Reference proteome</keyword>
<name>A0A2D0N9C7_FLAN2</name>
<protein>
    <submittedName>
        <fullName evidence="2">Uncharacterized protein</fullName>
    </submittedName>
</protein>
<evidence type="ECO:0000256" key="1">
    <source>
        <dbReference type="SAM" id="Phobius"/>
    </source>
</evidence>
<feature type="transmembrane region" description="Helical" evidence="1">
    <location>
        <begin position="6"/>
        <end position="27"/>
    </location>
</feature>
<gene>
    <name evidence="2" type="ORF">CRP01_18330</name>
</gene>
<accession>A0A2D0N9C7</accession>
<proteinExistence type="predicted"/>
<keyword evidence="1" id="KW-0812">Transmembrane</keyword>
<evidence type="ECO:0000313" key="3">
    <source>
        <dbReference type="Proteomes" id="UP000223913"/>
    </source>
</evidence>
<evidence type="ECO:0000313" key="2">
    <source>
        <dbReference type="EMBL" id="PHN04988.1"/>
    </source>
</evidence>
<feature type="transmembrane region" description="Helical" evidence="1">
    <location>
        <begin position="77"/>
        <end position="98"/>
    </location>
</feature>
<keyword evidence="1" id="KW-1133">Transmembrane helix</keyword>
<dbReference type="EMBL" id="PDUD01000023">
    <property type="protein sequence ID" value="PHN04988.1"/>
    <property type="molecule type" value="Genomic_DNA"/>
</dbReference>